<keyword evidence="3" id="KW-1185">Reference proteome</keyword>
<dbReference type="Pfam" id="PF07811">
    <property type="entry name" value="TadE"/>
    <property type="match status" value="1"/>
</dbReference>
<evidence type="ECO:0000259" key="1">
    <source>
        <dbReference type="Pfam" id="PF07811"/>
    </source>
</evidence>
<organism evidence="2 3">
    <name type="scientific">Virgisporangium ochraceum</name>
    <dbReference type="NCBI Taxonomy" id="65505"/>
    <lineage>
        <taxon>Bacteria</taxon>
        <taxon>Bacillati</taxon>
        <taxon>Actinomycetota</taxon>
        <taxon>Actinomycetes</taxon>
        <taxon>Micromonosporales</taxon>
        <taxon>Micromonosporaceae</taxon>
        <taxon>Virgisporangium</taxon>
    </lineage>
</organism>
<proteinExistence type="predicted"/>
<dbReference type="EMBL" id="BOPH01000130">
    <property type="protein sequence ID" value="GIJ74155.1"/>
    <property type="molecule type" value="Genomic_DNA"/>
</dbReference>
<sequence length="153" mass="15750">MLTPLLVMILLLVVLCGRLASVQLDLDAAASAAARAGSLARTEQAARTDAERAARDTLAARSATCTVLTVTVTTDGQRPGSAVTVTLSCQVPLADLLLLGVPGSRTVEATATSPVDVWRGVSLEFSSVGRAVVGKPPPRLCTTENVAMKGVPR</sequence>
<dbReference type="Proteomes" id="UP000635606">
    <property type="component" value="Unassembled WGS sequence"/>
</dbReference>
<feature type="domain" description="TadE-like" evidence="1">
    <location>
        <begin position="1"/>
        <end position="35"/>
    </location>
</feature>
<evidence type="ECO:0000313" key="3">
    <source>
        <dbReference type="Proteomes" id="UP000635606"/>
    </source>
</evidence>
<protein>
    <recommendedName>
        <fullName evidence="1">TadE-like domain-containing protein</fullName>
    </recommendedName>
</protein>
<dbReference type="InterPro" id="IPR012495">
    <property type="entry name" value="TadE-like_dom"/>
</dbReference>
<gene>
    <name evidence="2" type="ORF">Voc01_090720</name>
</gene>
<accession>A0A8J4EFY7</accession>
<reference evidence="2" key="1">
    <citation type="submission" date="2021-01" db="EMBL/GenBank/DDBJ databases">
        <title>Whole genome shotgun sequence of Virgisporangium ochraceum NBRC 16418.</title>
        <authorList>
            <person name="Komaki H."/>
            <person name="Tamura T."/>
        </authorList>
    </citation>
    <scope>NUCLEOTIDE SEQUENCE</scope>
    <source>
        <strain evidence="2">NBRC 16418</strain>
    </source>
</reference>
<name>A0A8J4EFY7_9ACTN</name>
<dbReference type="AlphaFoldDB" id="A0A8J4EFY7"/>
<evidence type="ECO:0000313" key="2">
    <source>
        <dbReference type="EMBL" id="GIJ74155.1"/>
    </source>
</evidence>
<comment type="caution">
    <text evidence="2">The sequence shown here is derived from an EMBL/GenBank/DDBJ whole genome shotgun (WGS) entry which is preliminary data.</text>
</comment>